<feature type="region of interest" description="Disordered" evidence="2">
    <location>
        <begin position="174"/>
        <end position="200"/>
    </location>
</feature>
<feature type="compositionally biased region" description="Low complexity" evidence="2">
    <location>
        <begin position="330"/>
        <end position="347"/>
    </location>
</feature>
<feature type="compositionally biased region" description="Low complexity" evidence="2">
    <location>
        <begin position="554"/>
        <end position="567"/>
    </location>
</feature>
<feature type="region of interest" description="Disordered" evidence="2">
    <location>
        <begin position="695"/>
        <end position="755"/>
    </location>
</feature>
<name>A0A0V0SK85_9BILA</name>
<accession>A0A0V0SK85</accession>
<dbReference type="Proteomes" id="UP000054630">
    <property type="component" value="Unassembled WGS sequence"/>
</dbReference>
<reference evidence="4 5" key="1">
    <citation type="submission" date="2015-01" db="EMBL/GenBank/DDBJ databases">
        <title>Evolution of Trichinella species and genotypes.</title>
        <authorList>
            <person name="Korhonen P.K."/>
            <person name="Edoardo P."/>
            <person name="Giuseppe L.R."/>
            <person name="Gasser R.B."/>
        </authorList>
    </citation>
    <scope>NUCLEOTIDE SEQUENCE [LARGE SCALE GENOMIC DNA]</scope>
    <source>
        <strain evidence="4">ISS37</strain>
    </source>
</reference>
<feature type="transmembrane region" description="Helical" evidence="3">
    <location>
        <begin position="73"/>
        <end position="94"/>
    </location>
</feature>
<evidence type="ECO:0000313" key="5">
    <source>
        <dbReference type="Proteomes" id="UP000054630"/>
    </source>
</evidence>
<feature type="compositionally biased region" description="Basic and acidic residues" evidence="2">
    <location>
        <begin position="357"/>
        <end position="372"/>
    </location>
</feature>
<dbReference type="EMBL" id="JYDL01000004">
    <property type="protein sequence ID" value="KRX27165.1"/>
    <property type="molecule type" value="Genomic_DNA"/>
</dbReference>
<evidence type="ECO:0000256" key="1">
    <source>
        <dbReference type="SAM" id="Coils"/>
    </source>
</evidence>
<gene>
    <name evidence="4" type="ORF">T07_7333</name>
</gene>
<evidence type="ECO:0000256" key="2">
    <source>
        <dbReference type="SAM" id="MobiDB-lite"/>
    </source>
</evidence>
<keyword evidence="3" id="KW-0472">Membrane</keyword>
<proteinExistence type="predicted"/>
<keyword evidence="3" id="KW-0812">Transmembrane</keyword>
<evidence type="ECO:0000313" key="4">
    <source>
        <dbReference type="EMBL" id="KRX27165.1"/>
    </source>
</evidence>
<feature type="region of interest" description="Disordered" evidence="2">
    <location>
        <begin position="532"/>
        <end position="575"/>
    </location>
</feature>
<dbReference type="OrthoDB" id="5919331at2759"/>
<keyword evidence="1" id="KW-0175">Coiled coil</keyword>
<comment type="caution">
    <text evidence="4">The sequence shown here is derived from an EMBL/GenBank/DDBJ whole genome shotgun (WGS) entry which is preliminary data.</text>
</comment>
<keyword evidence="5" id="KW-1185">Reference proteome</keyword>
<protein>
    <submittedName>
        <fullName evidence="4">Uncharacterized protein</fullName>
    </submittedName>
</protein>
<feature type="compositionally biased region" description="Low complexity" evidence="2">
    <location>
        <begin position="536"/>
        <end position="546"/>
    </location>
</feature>
<feature type="coiled-coil region" evidence="1">
    <location>
        <begin position="256"/>
        <end position="283"/>
    </location>
</feature>
<evidence type="ECO:0000256" key="3">
    <source>
        <dbReference type="SAM" id="Phobius"/>
    </source>
</evidence>
<feature type="compositionally biased region" description="Low complexity" evidence="2">
    <location>
        <begin position="176"/>
        <end position="190"/>
    </location>
</feature>
<sequence>MSEQSSSDPPRGRHSDYFLETFPAAENFLVRYDNNMLVDRDSFDIGNVIETNLHSFGFDVFRSVGMAVAHTGVVFLSIFCYGIGVLKQFIVFYFDRILRMNPKKFVERLTKIRDNKRDVLNAIEKLKGKLGMIDKDKLQKLINLYDDLAKQEEEYLCIFRQVFPRKIGSSDSLPGAVASSNASQSPASLSPGQQKHAEVQDTKQCNILEARSNMQNLMEEQRLFQGFCNNIMSRMEQLQMELKEFEKPNVVGNESLVSHVKALKQLEEKLKMAKLLCAQTVEASKQNNSGNDIDTELADYAHKLRIRKQHFDDLSLRFAELEQFTDNVKSNGSERSSSSTWTRPPSNNDNNAIEKTVSNDKRGGGGGGFKDKELSLTFPDSWLRNYDSKMKYSQKDGGLESDSSRMDSYTKAFRDFERKYLLNDDETDATALKLHVNESENQAGICSSDAGGGEQIANSSNNCRSSECRASDGAAGVVGGAGASVVTATIGGSGLSEKFTTDNLAKTIRKRIVEKLPLSGFKQSAQRHKGRIQHCNSSSSSSNMLINGGGGGTTTTTNNNNSNNNSSKQLRYEIPTTNDSGGVAAVREEKLEKLKYYIDMIKKICDGMLEDAGDGCSHVPLTSGRAGRSEATGTELFSKNLCMGCAQQQQQHQSLLLAVLNCQQQIQIQQQMEFTMLRKWFENSNSFGRNVEECHERRSSSEATATRQRFHANEQHQLSDERRRCFTRKNHPQRSRRMSGKGAAAESTNKHGRRVPSRLRRRIPCCLRQSPDDLESSGLSVTASGRLQSRGQTRRDVVVHDRGASDVSYANLGCCASGAGGDGAAAGAIGQPMTFSELLFNNGQRYLSEEEELIPYGEYLHQNNNNSNTNAKEDKMDENNRIASEKETKTPLKKCIPDLINAVISDAVHNVMPFTKVGSFFPVKTFPFIMICSFCFQNYLGILQRYGGNNVGEQKNDFFHNQRLFSRLLSLLYRSDASLEETKKSSNNVEEGVGREKKKYDLDEIFKFGRDVVEEMFDEAVELFGNENGGVIFEKPHVEILLARIKQKLENECEPNLVDKGVIEHLELQLPKLYGKTISSCRKELRFIVQTIVVLWLKRRKLELDKLEPKEQHSPNVVMQMTTASFQPLSMICGCENKLLVDDYAETGAVFFERKTNEQPHDKPSHDEYPEVAGPSSILEDVLGDWQLAEAENIVTTEGGVSMFSDSPDELLYELNIQKREAPSDKDESPGTGSFVSVDYVAVHPTRVRCTNTVTVQVPNNGQQAKSSVRLNEKKHDDEENIIIHK</sequence>
<organism evidence="4 5">
    <name type="scientific">Trichinella nelsoni</name>
    <dbReference type="NCBI Taxonomy" id="6336"/>
    <lineage>
        <taxon>Eukaryota</taxon>
        <taxon>Metazoa</taxon>
        <taxon>Ecdysozoa</taxon>
        <taxon>Nematoda</taxon>
        <taxon>Enoplea</taxon>
        <taxon>Dorylaimia</taxon>
        <taxon>Trichinellida</taxon>
        <taxon>Trichinellidae</taxon>
        <taxon>Trichinella</taxon>
    </lineage>
</organism>
<feature type="region of interest" description="Disordered" evidence="2">
    <location>
        <begin position="1259"/>
        <end position="1286"/>
    </location>
</feature>
<feature type="compositionally biased region" description="Basic residues" evidence="2">
    <location>
        <begin position="725"/>
        <end position="739"/>
    </location>
</feature>
<feature type="compositionally biased region" description="Polar residues" evidence="2">
    <location>
        <begin position="1259"/>
        <end position="1270"/>
    </location>
</feature>
<keyword evidence="3" id="KW-1133">Transmembrane helix</keyword>
<feature type="region of interest" description="Disordered" evidence="2">
    <location>
        <begin position="328"/>
        <end position="372"/>
    </location>
</feature>
<feature type="compositionally biased region" description="Basic and acidic residues" evidence="2">
    <location>
        <begin position="711"/>
        <end position="724"/>
    </location>
</feature>